<dbReference type="Proteomes" id="UP000294003">
    <property type="component" value="Unassembled WGS sequence"/>
</dbReference>
<organism evidence="1 2">
    <name type="scientific">Monosporascus cannonballus</name>
    <dbReference type="NCBI Taxonomy" id="155416"/>
    <lineage>
        <taxon>Eukaryota</taxon>
        <taxon>Fungi</taxon>
        <taxon>Dikarya</taxon>
        <taxon>Ascomycota</taxon>
        <taxon>Pezizomycotina</taxon>
        <taxon>Sordariomycetes</taxon>
        <taxon>Xylariomycetidae</taxon>
        <taxon>Xylariales</taxon>
        <taxon>Xylariales incertae sedis</taxon>
        <taxon>Monosporascus</taxon>
    </lineage>
</organism>
<keyword evidence="2" id="KW-1185">Reference proteome</keyword>
<name>A0ABY0HE31_9PEZI</name>
<evidence type="ECO:0000313" key="2">
    <source>
        <dbReference type="Proteomes" id="UP000294003"/>
    </source>
</evidence>
<sequence length="103" mass="11106">MRLVWYLVGPRAPEPAGAAHALLELGDLDHLGRVDALDDELGHAVALGHGEVGLRVVEQQDLDGAPVVGVDHARPRVDEVLRREPRARGYASVCYPSLAWPTA</sequence>
<proteinExistence type="predicted"/>
<comment type="caution">
    <text evidence="1">The sequence shown here is derived from an EMBL/GenBank/DDBJ whole genome shotgun (WGS) entry which is preliminary data.</text>
</comment>
<reference evidence="1 2" key="1">
    <citation type="submission" date="2018-06" db="EMBL/GenBank/DDBJ databases">
        <title>Complete Genomes of Monosporascus.</title>
        <authorList>
            <person name="Robinson A.J."/>
            <person name="Natvig D.O."/>
        </authorList>
    </citation>
    <scope>NUCLEOTIDE SEQUENCE [LARGE SCALE GENOMIC DNA]</scope>
    <source>
        <strain evidence="1 2">CBS 609.92</strain>
    </source>
</reference>
<protein>
    <submittedName>
        <fullName evidence="1">Uncharacterized protein</fullName>
    </submittedName>
</protein>
<dbReference type="EMBL" id="QJNS01000043">
    <property type="protein sequence ID" value="RYO91341.1"/>
    <property type="molecule type" value="Genomic_DNA"/>
</dbReference>
<evidence type="ECO:0000313" key="1">
    <source>
        <dbReference type="EMBL" id="RYO91341.1"/>
    </source>
</evidence>
<accession>A0ABY0HE31</accession>
<gene>
    <name evidence="1" type="ORF">DL762_002327</name>
</gene>